<evidence type="ECO:0000313" key="8">
    <source>
        <dbReference type="EMBL" id="OQO01798.1"/>
    </source>
</evidence>
<keyword evidence="2" id="KW-0285">Flavoprotein</keyword>
<dbReference type="InParanoid" id="A0A1V8SS00"/>
<evidence type="ECO:0000256" key="3">
    <source>
        <dbReference type="ARBA" id="ARBA00022827"/>
    </source>
</evidence>
<evidence type="ECO:0000256" key="1">
    <source>
        <dbReference type="ARBA" id="ARBA00007992"/>
    </source>
</evidence>
<accession>A0A1V8SS00</accession>
<dbReference type="GO" id="GO:0004497">
    <property type="term" value="F:monooxygenase activity"/>
    <property type="evidence" value="ECO:0007669"/>
    <property type="project" value="UniProtKB-KW"/>
</dbReference>
<keyword evidence="9" id="KW-1185">Reference proteome</keyword>
<dbReference type="AlphaFoldDB" id="A0A1V8SS00"/>
<sequence length="590" mass="64660">MSSIPIKQQRQRTNETHLKVIVGAGLGGVGAAIALLLAGHDVQIFEAASEIAEVGAGVQVLPNSSRVLQSWGMKDSLDRYSTKPSRVNMLGWKGNLISHMDFEEAVELGAEIRVRSRVLDVQIHDSGDSATLILGNGEEHTADLVVGADGINSRLREIMLGHPDPPQLSGDLAYRLLLSTKEMLKDPELASFVTDPHVIYWLGPDAHAVNYVLRGGELFNMVFLVIDDMPAGANTLASNVDEMRPLYEGWDPRIPKLLNLCESVYKWRLCIRPGMETWSHPSGAFTLLGDAVHATLPYLASGAGMALEDAAVLGELFGRSKIPRAPAEKQQWATYGGTPEPRFLATLKTFMNPDASATTPKLNALSSQLILHGLMSIAWDLKRRDQTSLGSSGPTSDWQTRLGASYDMWRVDFDAYCMDMTKQLRNSPAAREDFTRFSTSTRAIYHAAQLILHLMKRWVSDDGPKAAVAASHAAHLLRDGLTHLEDWDTDQTFHYPWCLYLATLTSWAFHRAPNDEDGGITSTEISAPEKRNDRSMNALVSSMTSAGPEGLSRVVGKLDTRGLVHVIAAHLGGVRWAVVHESMKVLKGLS</sequence>
<comment type="caution">
    <text evidence="8">The sequence shown here is derived from an EMBL/GenBank/DDBJ whole genome shotgun (WGS) entry which is preliminary data.</text>
</comment>
<proteinExistence type="inferred from homology"/>
<dbReference type="Pfam" id="PF01494">
    <property type="entry name" value="FAD_binding_3"/>
    <property type="match status" value="1"/>
</dbReference>
<evidence type="ECO:0000313" key="9">
    <source>
        <dbReference type="Proteomes" id="UP000192596"/>
    </source>
</evidence>
<gene>
    <name evidence="8" type="ORF">B0A48_12271</name>
</gene>
<comment type="similarity">
    <text evidence="1">Belongs to the paxM FAD-dependent monooxygenase family.</text>
</comment>
<dbReference type="PRINTS" id="PR00420">
    <property type="entry name" value="RNGMNOXGNASE"/>
</dbReference>
<dbReference type="InterPro" id="IPR050493">
    <property type="entry name" value="FAD-dep_Monooxygenase_BioMet"/>
</dbReference>
<dbReference type="SUPFAM" id="SSF54373">
    <property type="entry name" value="FAD-linked reductases, C-terminal domain"/>
    <property type="match status" value="1"/>
</dbReference>
<dbReference type="InterPro" id="IPR002938">
    <property type="entry name" value="FAD-bd"/>
</dbReference>
<keyword evidence="4" id="KW-0560">Oxidoreductase</keyword>
<evidence type="ECO:0000259" key="7">
    <source>
        <dbReference type="Pfam" id="PF01494"/>
    </source>
</evidence>
<keyword evidence="6" id="KW-1133">Transmembrane helix</keyword>
<dbReference type="Gene3D" id="3.50.50.60">
    <property type="entry name" value="FAD/NAD(P)-binding domain"/>
    <property type="match status" value="1"/>
</dbReference>
<dbReference type="InterPro" id="IPR036188">
    <property type="entry name" value="FAD/NAD-bd_sf"/>
</dbReference>
<feature type="domain" description="FAD-binding" evidence="7">
    <location>
        <begin position="20"/>
        <end position="315"/>
    </location>
</feature>
<keyword evidence="6" id="KW-0812">Transmembrane</keyword>
<dbReference type="SUPFAM" id="SSF51905">
    <property type="entry name" value="FAD/NAD(P)-binding domain"/>
    <property type="match status" value="1"/>
</dbReference>
<dbReference type="PANTHER" id="PTHR13789">
    <property type="entry name" value="MONOOXYGENASE"/>
    <property type="match status" value="1"/>
</dbReference>
<reference evidence="9" key="1">
    <citation type="submission" date="2017-03" db="EMBL/GenBank/DDBJ databases">
        <title>Genomes of endolithic fungi from Antarctica.</title>
        <authorList>
            <person name="Coleine C."/>
            <person name="Masonjones S."/>
            <person name="Stajich J.E."/>
        </authorList>
    </citation>
    <scope>NUCLEOTIDE SEQUENCE [LARGE SCALE GENOMIC DNA]</scope>
    <source>
        <strain evidence="9">CCFEE 5527</strain>
    </source>
</reference>
<keyword evidence="5" id="KW-0503">Monooxygenase</keyword>
<keyword evidence="3" id="KW-0274">FAD</keyword>
<dbReference type="STRING" id="1507870.A0A1V8SS00"/>
<keyword evidence="6" id="KW-0472">Membrane</keyword>
<feature type="transmembrane region" description="Helical" evidence="6">
    <location>
        <begin position="20"/>
        <end position="39"/>
    </location>
</feature>
<organism evidence="8 9">
    <name type="scientific">Cryoendolithus antarcticus</name>
    <dbReference type="NCBI Taxonomy" id="1507870"/>
    <lineage>
        <taxon>Eukaryota</taxon>
        <taxon>Fungi</taxon>
        <taxon>Dikarya</taxon>
        <taxon>Ascomycota</taxon>
        <taxon>Pezizomycotina</taxon>
        <taxon>Dothideomycetes</taxon>
        <taxon>Dothideomycetidae</taxon>
        <taxon>Cladosporiales</taxon>
        <taxon>Cladosporiaceae</taxon>
        <taxon>Cryoendolithus</taxon>
    </lineage>
</organism>
<evidence type="ECO:0000256" key="2">
    <source>
        <dbReference type="ARBA" id="ARBA00022630"/>
    </source>
</evidence>
<evidence type="ECO:0000256" key="5">
    <source>
        <dbReference type="ARBA" id="ARBA00023033"/>
    </source>
</evidence>
<dbReference type="OrthoDB" id="1405595at2759"/>
<name>A0A1V8SS00_9PEZI</name>
<dbReference type="EMBL" id="NAJO01000029">
    <property type="protein sequence ID" value="OQO01798.1"/>
    <property type="molecule type" value="Genomic_DNA"/>
</dbReference>
<dbReference type="GO" id="GO:0071949">
    <property type="term" value="F:FAD binding"/>
    <property type="evidence" value="ECO:0007669"/>
    <property type="project" value="InterPro"/>
</dbReference>
<evidence type="ECO:0000256" key="6">
    <source>
        <dbReference type="SAM" id="Phobius"/>
    </source>
</evidence>
<dbReference type="Proteomes" id="UP000192596">
    <property type="component" value="Unassembled WGS sequence"/>
</dbReference>
<dbReference type="PANTHER" id="PTHR13789:SF242">
    <property type="entry name" value="FAD-BINDING DOMAIN-CONTAINING PROTEIN"/>
    <property type="match status" value="1"/>
</dbReference>
<protein>
    <recommendedName>
        <fullName evidence="7">FAD-binding domain-containing protein</fullName>
    </recommendedName>
</protein>
<evidence type="ECO:0000256" key="4">
    <source>
        <dbReference type="ARBA" id="ARBA00023002"/>
    </source>
</evidence>